<sequence length="203" mass="22423">MYNVPFHLSNFNSQQQQQQQPSSTNNNNEDHKPFNSPLTADSPPGPSSDLLQQSSDLSYQKLPSSFNPLNSASPTPSHKSTPTMTNNSSNISGRTSFDIYDNTPTPSNFKPQHQPQHHPLSQQPQQQQQQQQQHSPHPTESISTTSSSRNSNVFYANNDDWVTSPHPSSSVVGNTIDQDSNDADDYGASPNSGTMDDELQQQQ</sequence>
<gene>
    <name evidence="2" type="ORF">BCR42DRAFT_229520</name>
</gene>
<name>A0A1X2ILA6_9FUNG</name>
<evidence type="ECO:0000313" key="3">
    <source>
        <dbReference type="Proteomes" id="UP000193560"/>
    </source>
</evidence>
<feature type="compositionally biased region" description="Low complexity" evidence="1">
    <location>
        <begin position="111"/>
        <end position="152"/>
    </location>
</feature>
<protein>
    <submittedName>
        <fullName evidence="2">Uncharacterized protein</fullName>
    </submittedName>
</protein>
<proteinExistence type="predicted"/>
<accession>A0A1X2ILA6</accession>
<dbReference type="OrthoDB" id="10661761at2759"/>
<dbReference type="Proteomes" id="UP000193560">
    <property type="component" value="Unassembled WGS sequence"/>
</dbReference>
<feature type="compositionally biased region" description="Low complexity" evidence="1">
    <location>
        <begin position="9"/>
        <end position="27"/>
    </location>
</feature>
<organism evidence="2 3">
    <name type="scientific">Absidia repens</name>
    <dbReference type="NCBI Taxonomy" id="90262"/>
    <lineage>
        <taxon>Eukaryota</taxon>
        <taxon>Fungi</taxon>
        <taxon>Fungi incertae sedis</taxon>
        <taxon>Mucoromycota</taxon>
        <taxon>Mucoromycotina</taxon>
        <taxon>Mucoromycetes</taxon>
        <taxon>Mucorales</taxon>
        <taxon>Cunninghamellaceae</taxon>
        <taxon>Absidia</taxon>
    </lineage>
</organism>
<dbReference type="EMBL" id="MCGE01000008">
    <property type="protein sequence ID" value="ORZ18582.1"/>
    <property type="molecule type" value="Genomic_DNA"/>
</dbReference>
<reference evidence="2 3" key="1">
    <citation type="submission" date="2016-07" db="EMBL/GenBank/DDBJ databases">
        <title>Pervasive Adenine N6-methylation of Active Genes in Fungi.</title>
        <authorList>
            <consortium name="DOE Joint Genome Institute"/>
            <person name="Mondo S.J."/>
            <person name="Dannebaum R.O."/>
            <person name="Kuo R.C."/>
            <person name="Labutti K."/>
            <person name="Haridas S."/>
            <person name="Kuo A."/>
            <person name="Salamov A."/>
            <person name="Ahrendt S.R."/>
            <person name="Lipzen A."/>
            <person name="Sullivan W."/>
            <person name="Andreopoulos W.B."/>
            <person name="Clum A."/>
            <person name="Lindquist E."/>
            <person name="Daum C."/>
            <person name="Ramamoorthy G.K."/>
            <person name="Gryganskyi A."/>
            <person name="Culley D."/>
            <person name="Magnuson J.K."/>
            <person name="James T.Y."/>
            <person name="O'Malley M.A."/>
            <person name="Stajich J.E."/>
            <person name="Spatafora J.W."/>
            <person name="Visel A."/>
            <person name="Grigoriev I.V."/>
        </authorList>
    </citation>
    <scope>NUCLEOTIDE SEQUENCE [LARGE SCALE GENOMIC DNA]</scope>
    <source>
        <strain evidence="2 3">NRRL 1336</strain>
    </source>
</reference>
<keyword evidence="3" id="KW-1185">Reference proteome</keyword>
<evidence type="ECO:0000313" key="2">
    <source>
        <dbReference type="EMBL" id="ORZ18582.1"/>
    </source>
</evidence>
<feature type="compositionally biased region" description="Polar residues" evidence="1">
    <location>
        <begin position="165"/>
        <end position="178"/>
    </location>
</feature>
<feature type="compositionally biased region" description="Polar residues" evidence="1">
    <location>
        <begin position="61"/>
        <end position="95"/>
    </location>
</feature>
<dbReference type="AlphaFoldDB" id="A0A1X2ILA6"/>
<comment type="caution">
    <text evidence="2">The sequence shown here is derived from an EMBL/GenBank/DDBJ whole genome shotgun (WGS) entry which is preliminary data.</text>
</comment>
<feature type="compositionally biased region" description="Low complexity" evidence="1">
    <location>
        <begin position="47"/>
        <end position="60"/>
    </location>
</feature>
<feature type="region of interest" description="Disordered" evidence="1">
    <location>
        <begin position="1"/>
        <end position="203"/>
    </location>
</feature>
<evidence type="ECO:0000256" key="1">
    <source>
        <dbReference type="SAM" id="MobiDB-lite"/>
    </source>
</evidence>